<dbReference type="PANTHER" id="PTHR45703:SF36">
    <property type="entry name" value="DYNEIN HEAVY CHAIN, CYTOPLASMIC"/>
    <property type="match status" value="1"/>
</dbReference>
<dbReference type="InterPro" id="IPR026983">
    <property type="entry name" value="DHC"/>
</dbReference>
<dbReference type="Proteomes" id="UP001208570">
    <property type="component" value="Unassembled WGS sequence"/>
</dbReference>
<comment type="caution">
    <text evidence="2">The sequence shown here is derived from an EMBL/GenBank/DDBJ whole genome shotgun (WGS) entry which is preliminary data.</text>
</comment>
<gene>
    <name evidence="2" type="ORF">LSH36_137g05039</name>
</gene>
<evidence type="ECO:0000313" key="3">
    <source>
        <dbReference type="Proteomes" id="UP001208570"/>
    </source>
</evidence>
<dbReference type="FunFam" id="3.10.490.20:FF:000004">
    <property type="entry name" value="Cytoplasmic dynein heavy chain 2"/>
    <property type="match status" value="1"/>
</dbReference>
<evidence type="ECO:0000259" key="1">
    <source>
        <dbReference type="Pfam" id="PF18199"/>
    </source>
</evidence>
<feature type="domain" description="Dynein heavy chain C-terminal" evidence="1">
    <location>
        <begin position="11"/>
        <end position="236"/>
    </location>
</feature>
<dbReference type="GO" id="GO:0045505">
    <property type="term" value="F:dynein intermediate chain binding"/>
    <property type="evidence" value="ECO:0007669"/>
    <property type="project" value="InterPro"/>
</dbReference>
<dbReference type="GO" id="GO:0030286">
    <property type="term" value="C:dynein complex"/>
    <property type="evidence" value="ECO:0007669"/>
    <property type="project" value="InterPro"/>
</dbReference>
<name>A0AAD9JW11_9ANNE</name>
<sequence length="242" mass="27205">MITAQLRVLQPMKRTIENIKDPLFRFFEREVNAGISLLDMVRRDMTEVMLICQGEKKPTNYHRTLISELAKAGLTVIQWITDFSERIKQLQKISKSSQSVGSSALKNLNVWLGGLFIPEAYITATRQFVAQANSWSLEELHLQLDDCSFGVLGLIIQGAKCKNNLLQLSSAISTQLPLTSLKWIRLDTVKPSVTRVTLPLYLNAGRGHLLFTVDFETKLEDGDTTRSFYERGVAIISSNLGS</sequence>
<proteinExistence type="predicted"/>
<dbReference type="PANTHER" id="PTHR45703">
    <property type="entry name" value="DYNEIN HEAVY CHAIN"/>
    <property type="match status" value="1"/>
</dbReference>
<keyword evidence="3" id="KW-1185">Reference proteome</keyword>
<reference evidence="2" key="1">
    <citation type="journal article" date="2023" name="Mol. Biol. Evol.">
        <title>Third-Generation Sequencing Reveals the Adaptive Role of the Epigenome in Three Deep-Sea Polychaetes.</title>
        <authorList>
            <person name="Perez M."/>
            <person name="Aroh O."/>
            <person name="Sun Y."/>
            <person name="Lan Y."/>
            <person name="Juniper S.K."/>
            <person name="Young C.R."/>
            <person name="Angers B."/>
            <person name="Qian P.Y."/>
        </authorList>
    </citation>
    <scope>NUCLEOTIDE SEQUENCE</scope>
    <source>
        <strain evidence="2">P08H-3</strain>
    </source>
</reference>
<dbReference type="AlphaFoldDB" id="A0AAD9JW11"/>
<dbReference type="Gene3D" id="1.20.1270.280">
    <property type="match status" value="1"/>
</dbReference>
<evidence type="ECO:0000313" key="2">
    <source>
        <dbReference type="EMBL" id="KAK2160261.1"/>
    </source>
</evidence>
<dbReference type="GO" id="GO:0007018">
    <property type="term" value="P:microtubule-based movement"/>
    <property type="evidence" value="ECO:0007669"/>
    <property type="project" value="InterPro"/>
</dbReference>
<protein>
    <recommendedName>
        <fullName evidence="1">Dynein heavy chain C-terminal domain-containing protein</fullName>
    </recommendedName>
</protein>
<dbReference type="Gene3D" id="3.10.490.20">
    <property type="match status" value="1"/>
</dbReference>
<organism evidence="2 3">
    <name type="scientific">Paralvinella palmiformis</name>
    <dbReference type="NCBI Taxonomy" id="53620"/>
    <lineage>
        <taxon>Eukaryota</taxon>
        <taxon>Metazoa</taxon>
        <taxon>Spiralia</taxon>
        <taxon>Lophotrochozoa</taxon>
        <taxon>Annelida</taxon>
        <taxon>Polychaeta</taxon>
        <taxon>Sedentaria</taxon>
        <taxon>Canalipalpata</taxon>
        <taxon>Terebellida</taxon>
        <taxon>Terebelliformia</taxon>
        <taxon>Alvinellidae</taxon>
        <taxon>Paralvinella</taxon>
    </lineage>
</organism>
<dbReference type="EMBL" id="JAODUP010000137">
    <property type="protein sequence ID" value="KAK2160261.1"/>
    <property type="molecule type" value="Genomic_DNA"/>
</dbReference>
<dbReference type="GO" id="GO:0051959">
    <property type="term" value="F:dynein light intermediate chain binding"/>
    <property type="evidence" value="ECO:0007669"/>
    <property type="project" value="InterPro"/>
</dbReference>
<dbReference type="InterPro" id="IPR043160">
    <property type="entry name" value="Dynein_C_barrel"/>
</dbReference>
<dbReference type="Pfam" id="PF18199">
    <property type="entry name" value="Dynein_C"/>
    <property type="match status" value="1"/>
</dbReference>
<dbReference type="InterPro" id="IPR041228">
    <property type="entry name" value="Dynein_C"/>
</dbReference>
<accession>A0AAD9JW11</accession>